<dbReference type="AlphaFoldDB" id="A0A1M4SZ12"/>
<evidence type="ECO:0008006" key="3">
    <source>
        <dbReference type="Google" id="ProtNLM"/>
    </source>
</evidence>
<dbReference type="STRING" id="112248.SAMN05444392_101213"/>
<dbReference type="RefSeq" id="WP_073150584.1">
    <property type="nucleotide sequence ID" value="NZ_FQVL01000001.1"/>
</dbReference>
<dbReference type="EMBL" id="FQVL01000001">
    <property type="protein sequence ID" value="SHE37384.1"/>
    <property type="molecule type" value="Genomic_DNA"/>
</dbReference>
<dbReference type="Gene3D" id="3.30.70.100">
    <property type="match status" value="1"/>
</dbReference>
<dbReference type="SUPFAM" id="SSF54909">
    <property type="entry name" value="Dimeric alpha+beta barrel"/>
    <property type="match status" value="1"/>
</dbReference>
<protein>
    <recommendedName>
        <fullName evidence="3">EthD domain-containing protein</fullName>
    </recommendedName>
</protein>
<dbReference type="InterPro" id="IPR011008">
    <property type="entry name" value="Dimeric_a/b-barrel"/>
</dbReference>
<name>A0A1M4SZ12_9BACL</name>
<dbReference type="Proteomes" id="UP000184476">
    <property type="component" value="Unassembled WGS sequence"/>
</dbReference>
<dbReference type="GO" id="GO:0016491">
    <property type="term" value="F:oxidoreductase activity"/>
    <property type="evidence" value="ECO:0007669"/>
    <property type="project" value="InterPro"/>
</dbReference>
<dbReference type="InterPro" id="IPR009799">
    <property type="entry name" value="EthD_dom"/>
</dbReference>
<dbReference type="NCBIfam" id="TIGR02118">
    <property type="entry name" value="EthD family reductase"/>
    <property type="match status" value="1"/>
</dbReference>
<keyword evidence="2" id="KW-1185">Reference proteome</keyword>
<accession>A0A1M4SZ12</accession>
<dbReference type="OrthoDB" id="5294870at2"/>
<organism evidence="1 2">
    <name type="scientific">Seinonella peptonophila</name>
    <dbReference type="NCBI Taxonomy" id="112248"/>
    <lineage>
        <taxon>Bacteria</taxon>
        <taxon>Bacillati</taxon>
        <taxon>Bacillota</taxon>
        <taxon>Bacilli</taxon>
        <taxon>Bacillales</taxon>
        <taxon>Thermoactinomycetaceae</taxon>
        <taxon>Seinonella</taxon>
    </lineage>
</organism>
<evidence type="ECO:0000313" key="1">
    <source>
        <dbReference type="EMBL" id="SHE37384.1"/>
    </source>
</evidence>
<gene>
    <name evidence="1" type="ORF">SAMN05444392_101213</name>
</gene>
<proteinExistence type="predicted"/>
<reference evidence="1 2" key="1">
    <citation type="submission" date="2016-11" db="EMBL/GenBank/DDBJ databases">
        <authorList>
            <person name="Jaros S."/>
            <person name="Januszkiewicz K."/>
            <person name="Wedrychowicz H."/>
        </authorList>
    </citation>
    <scope>NUCLEOTIDE SEQUENCE [LARGE SCALE GENOMIC DNA]</scope>
    <source>
        <strain evidence="1 2">DSM 44666</strain>
    </source>
</reference>
<evidence type="ECO:0000313" key="2">
    <source>
        <dbReference type="Proteomes" id="UP000184476"/>
    </source>
</evidence>
<sequence length="127" mass="14868">MVKVVTLFYQAEEPNVLDDYYYNHYLPMVLRIPGLIKVETNQMYTDMKKVLLRDTDLTPMYQIISEMYFKDLSSFEEGFKTEEGEYIANSAIKVAWDLITCVIGDVTIVTPEEFENNPGIIRRLHRS</sequence>